<dbReference type="RefSeq" id="WP_264653674.1">
    <property type="nucleotide sequence ID" value="NZ_JAOQNN010000001.1"/>
</dbReference>
<reference evidence="1" key="1">
    <citation type="submission" date="2023-08" db="EMBL/GenBank/DDBJ databases">
        <title>Genomic analyses of the natural microbiome of Caenorhabditis elegans.</title>
        <authorList>
            <person name="Samuel B."/>
        </authorList>
    </citation>
    <scope>NUCLEOTIDE SEQUENCE</scope>
    <source>
        <strain evidence="1">BIGb0220</strain>
    </source>
</reference>
<dbReference type="Proteomes" id="UP001207687">
    <property type="component" value="Unassembled WGS sequence"/>
</dbReference>
<organism evidence="1 2">
    <name type="scientific">Lactococcus lactis</name>
    <dbReference type="NCBI Taxonomy" id="1358"/>
    <lineage>
        <taxon>Bacteria</taxon>
        <taxon>Bacillati</taxon>
        <taxon>Bacillota</taxon>
        <taxon>Bacilli</taxon>
        <taxon>Lactobacillales</taxon>
        <taxon>Streptococcaceae</taxon>
        <taxon>Lactococcus</taxon>
    </lineage>
</organism>
<accession>A0AAW5TM48</accession>
<gene>
    <name evidence="1" type="ORF">M2256_000345</name>
</gene>
<name>A0AAW5TM48_9LACT</name>
<protein>
    <submittedName>
        <fullName evidence="1">Uncharacterized protein</fullName>
    </submittedName>
</protein>
<sequence length="110" mass="12500">MTGCSKSSKIAEGKIESVKVQVLSTNHDDESFFALIPIVTTTGKTTTTTFIPVWNNIDHLTVKYKYQGKNYKTTTDDFTVRKYRGHPYARLRKSDIGNKKAPIVLYTHDK</sequence>
<dbReference type="AlphaFoldDB" id="A0AAW5TM48"/>
<comment type="caution">
    <text evidence="1">The sequence shown here is derived from an EMBL/GenBank/DDBJ whole genome shotgun (WGS) entry which is preliminary data.</text>
</comment>
<dbReference type="EMBL" id="JAOQNN010000001">
    <property type="protein sequence ID" value="MCW2279887.1"/>
    <property type="molecule type" value="Genomic_DNA"/>
</dbReference>
<evidence type="ECO:0000313" key="1">
    <source>
        <dbReference type="EMBL" id="MCW2279887.1"/>
    </source>
</evidence>
<proteinExistence type="predicted"/>
<evidence type="ECO:0000313" key="2">
    <source>
        <dbReference type="Proteomes" id="UP001207687"/>
    </source>
</evidence>